<evidence type="ECO:0000259" key="2">
    <source>
        <dbReference type="PROSITE" id="PS51518"/>
    </source>
</evidence>
<reference evidence="3" key="1">
    <citation type="submission" date="2022-10" db="EMBL/GenBank/DDBJ databases">
        <title>Tapping the CABI collections for fungal endophytes: first genome assemblies for Collariella, Neodidymelliopsis, Ascochyta clinopodiicola, Didymella pomorum, Didymosphaeria variabile, Neocosmospora piperis and Neocucurbitaria cava.</title>
        <authorList>
            <person name="Hill R."/>
        </authorList>
    </citation>
    <scope>NUCLEOTIDE SEQUENCE</scope>
    <source>
        <strain evidence="3">IMI 355082</strain>
    </source>
</reference>
<dbReference type="Gene3D" id="2.30.30.140">
    <property type="match status" value="2"/>
</dbReference>
<protein>
    <recommendedName>
        <fullName evidence="2">SGF29 C-terminal domain-containing protein</fullName>
    </recommendedName>
</protein>
<name>A0A9W8Z040_9PEZI</name>
<feature type="compositionally biased region" description="Low complexity" evidence="1">
    <location>
        <begin position="189"/>
        <end position="198"/>
    </location>
</feature>
<feature type="region of interest" description="Disordered" evidence="1">
    <location>
        <begin position="176"/>
        <end position="344"/>
    </location>
</feature>
<feature type="domain" description="SGF29 C-terminal" evidence="2">
    <location>
        <begin position="352"/>
        <end position="487"/>
    </location>
</feature>
<feature type="compositionally biased region" description="Polar residues" evidence="1">
    <location>
        <begin position="16"/>
        <end position="25"/>
    </location>
</feature>
<accession>A0A9W8Z040</accession>
<organism evidence="3 4">
    <name type="scientific">Gnomoniopsis smithogilvyi</name>
    <dbReference type="NCBI Taxonomy" id="1191159"/>
    <lineage>
        <taxon>Eukaryota</taxon>
        <taxon>Fungi</taxon>
        <taxon>Dikarya</taxon>
        <taxon>Ascomycota</taxon>
        <taxon>Pezizomycotina</taxon>
        <taxon>Sordariomycetes</taxon>
        <taxon>Sordariomycetidae</taxon>
        <taxon>Diaporthales</taxon>
        <taxon>Gnomoniaceae</taxon>
        <taxon>Gnomoniopsis</taxon>
    </lineage>
</organism>
<dbReference type="Proteomes" id="UP001140453">
    <property type="component" value="Unassembled WGS sequence"/>
</dbReference>
<dbReference type="PANTHER" id="PTHR21539">
    <property type="entry name" value="SAGA-ASSOCIATED FACTOR 29"/>
    <property type="match status" value="1"/>
</dbReference>
<dbReference type="PANTHER" id="PTHR21539:SF0">
    <property type="entry name" value="SAGA-ASSOCIATED FACTOR 29"/>
    <property type="match status" value="1"/>
</dbReference>
<gene>
    <name evidence="3" type="ORF">N0V93_000601</name>
</gene>
<feature type="compositionally biased region" description="Basic and acidic residues" evidence="1">
    <location>
        <begin position="477"/>
        <end position="487"/>
    </location>
</feature>
<dbReference type="CDD" id="cd20393">
    <property type="entry name" value="Tudor_SGF29_rpt1"/>
    <property type="match status" value="1"/>
</dbReference>
<dbReference type="EMBL" id="JAPEVB010000001">
    <property type="protein sequence ID" value="KAJ4396382.1"/>
    <property type="molecule type" value="Genomic_DNA"/>
</dbReference>
<dbReference type="InterPro" id="IPR010750">
    <property type="entry name" value="SGF29_tudor-like_dom"/>
</dbReference>
<dbReference type="InterPro" id="IPR037802">
    <property type="entry name" value="SGF29"/>
</dbReference>
<feature type="region of interest" description="Disordered" evidence="1">
    <location>
        <begin position="466"/>
        <end position="487"/>
    </location>
</feature>
<sequence length="487" mass="52973">MTWNPSKHNEGRPSPSVASATSLDTPSPSNASPPPGASGGGRPPYLQHSRSHSSSRDLKNLENSRGWQVNKTMAARRANRQEGEEVALWKSTQADIKSVVAEINASNEQVRQIAAIESRLATIQDSKDPADSKLHTELLQQLDTLYRGGVKLNDAVVKKMGDVKEALGIVRALAGSKEDEAKGPGPSGGPTSRSASFHGSGGPGGRSSSRAGKLDKDRGRAERAERAERERELERERERERERDREQRERDVLLKERERDKERDKEREEADKDKQDLYDFDGAMIDSPHPSPIGGGHARKLGVRAGGPSSDRSGGNGGRDSVPPRDTSSKAGSAEPAAVITGGVVGSSATRAKVVFAEAQDVAFKPKSSETGEWFLGKVKRVTGEGKGRRYIVKDEDPDLPESDRREYKMSASGMIPIPSPKMEIGLPKLDKGKMVLALYPDSTTFYKAEVMGMDAATGSVSLRFEGEEQSGTQQTVDRRFVVDYRE</sequence>
<dbReference type="AlphaFoldDB" id="A0A9W8Z040"/>
<dbReference type="PROSITE" id="PS51518">
    <property type="entry name" value="SGF29_C"/>
    <property type="match status" value="1"/>
</dbReference>
<evidence type="ECO:0000313" key="4">
    <source>
        <dbReference type="Proteomes" id="UP001140453"/>
    </source>
</evidence>
<evidence type="ECO:0000313" key="3">
    <source>
        <dbReference type="EMBL" id="KAJ4396382.1"/>
    </source>
</evidence>
<comment type="caution">
    <text evidence="3">The sequence shown here is derived from an EMBL/GenBank/DDBJ whole genome shotgun (WGS) entry which is preliminary data.</text>
</comment>
<evidence type="ECO:0000256" key="1">
    <source>
        <dbReference type="SAM" id="MobiDB-lite"/>
    </source>
</evidence>
<feature type="region of interest" description="Disordered" evidence="1">
    <location>
        <begin position="1"/>
        <end position="84"/>
    </location>
</feature>
<proteinExistence type="predicted"/>
<keyword evidence="4" id="KW-1185">Reference proteome</keyword>
<dbReference type="GO" id="GO:0000124">
    <property type="term" value="C:SAGA complex"/>
    <property type="evidence" value="ECO:0007669"/>
    <property type="project" value="InterPro"/>
</dbReference>
<dbReference type="OrthoDB" id="10265994at2759"/>
<dbReference type="InterPro" id="IPR047288">
    <property type="entry name" value="Tudor_SGF29_rpt1"/>
</dbReference>
<dbReference type="Pfam" id="PF07039">
    <property type="entry name" value="SGF29_Tudor"/>
    <property type="match status" value="1"/>
</dbReference>
<feature type="compositionally biased region" description="Basic and acidic residues" evidence="1">
    <location>
        <begin position="212"/>
        <end position="277"/>
    </location>
</feature>